<dbReference type="InterPro" id="IPR036047">
    <property type="entry name" value="F-box-like_dom_sf"/>
</dbReference>
<dbReference type="GO" id="GO:0009740">
    <property type="term" value="P:gibberellic acid mediated signaling pathway"/>
    <property type="evidence" value="ECO:0007669"/>
    <property type="project" value="TreeGrafter"/>
</dbReference>
<evidence type="ECO:0000259" key="2">
    <source>
        <dbReference type="Pfam" id="PF12937"/>
    </source>
</evidence>
<dbReference type="GO" id="GO:0019005">
    <property type="term" value="C:SCF ubiquitin ligase complex"/>
    <property type="evidence" value="ECO:0007669"/>
    <property type="project" value="UniProtKB-UniRule"/>
</dbReference>
<comment type="subunit">
    <text evidence="1">Component of the SCF-type E3 ligase complex.</text>
</comment>
<reference evidence="4" key="2">
    <citation type="submission" date="2025-08" db="UniProtKB">
        <authorList>
            <consortium name="RefSeq"/>
        </authorList>
    </citation>
    <scope>IDENTIFICATION</scope>
    <source>
        <tissue evidence="4">Whole plant</tissue>
    </source>
</reference>
<dbReference type="Proteomes" id="UP000515211">
    <property type="component" value="Chromosome 3"/>
</dbReference>
<name>A0A6P4CMQ8_ARADU</name>
<dbReference type="GeneID" id="107477820"/>
<organism evidence="3 4">
    <name type="scientific">Arachis duranensis</name>
    <name type="common">Wild peanut</name>
    <dbReference type="NCBI Taxonomy" id="130453"/>
    <lineage>
        <taxon>Eukaryota</taxon>
        <taxon>Viridiplantae</taxon>
        <taxon>Streptophyta</taxon>
        <taxon>Embryophyta</taxon>
        <taxon>Tracheophyta</taxon>
        <taxon>Spermatophyta</taxon>
        <taxon>Magnoliopsida</taxon>
        <taxon>eudicotyledons</taxon>
        <taxon>Gunneridae</taxon>
        <taxon>Pentapetalae</taxon>
        <taxon>rosids</taxon>
        <taxon>fabids</taxon>
        <taxon>Fabales</taxon>
        <taxon>Fabaceae</taxon>
        <taxon>Papilionoideae</taxon>
        <taxon>50 kb inversion clade</taxon>
        <taxon>dalbergioids sensu lato</taxon>
        <taxon>Dalbergieae</taxon>
        <taxon>Pterocarpus clade</taxon>
        <taxon>Arachis</taxon>
    </lineage>
</organism>
<keyword evidence="3" id="KW-1185">Reference proteome</keyword>
<protein>
    <recommendedName>
        <fullName evidence="1">F-box protein</fullName>
    </recommendedName>
</protein>
<dbReference type="Gene3D" id="1.20.1280.50">
    <property type="match status" value="1"/>
</dbReference>
<comment type="pathway">
    <text evidence="1">Protein modification; protein ubiquitination.</text>
</comment>
<comment type="subcellular location">
    <subcellularLocation>
        <location evidence="1">Nucleus</location>
    </subcellularLocation>
</comment>
<keyword evidence="1" id="KW-0539">Nucleus</keyword>
<dbReference type="InterPro" id="IPR001810">
    <property type="entry name" value="F-box_dom"/>
</dbReference>
<gene>
    <name evidence="4" type="primary">LOC107477820</name>
</gene>
<evidence type="ECO:0000256" key="1">
    <source>
        <dbReference type="RuleBase" id="RU369085"/>
    </source>
</evidence>
<feature type="domain" description="F-box" evidence="2">
    <location>
        <begin position="51"/>
        <end position="87"/>
    </location>
</feature>
<dbReference type="GO" id="GO:0005634">
    <property type="term" value="C:nucleus"/>
    <property type="evidence" value="ECO:0007669"/>
    <property type="project" value="UniProtKB-SubCell"/>
</dbReference>
<evidence type="ECO:0000313" key="4">
    <source>
        <dbReference type="RefSeq" id="XP_015953374.2"/>
    </source>
</evidence>
<dbReference type="AlphaFoldDB" id="A0A6P4CMQ8"/>
<proteinExistence type="predicted"/>
<dbReference type="PANTHER" id="PTHR12874">
    <property type="entry name" value="F-BOX ONLY PROTEIN 48-RELATED"/>
    <property type="match status" value="1"/>
</dbReference>
<reference evidence="3" key="1">
    <citation type="journal article" date="2016" name="Nat. Genet.">
        <title>The genome sequences of Arachis duranensis and Arachis ipaensis, the diploid ancestors of cultivated peanut.</title>
        <authorList>
            <person name="Bertioli D.J."/>
            <person name="Cannon S.B."/>
            <person name="Froenicke L."/>
            <person name="Huang G."/>
            <person name="Farmer A.D."/>
            <person name="Cannon E.K."/>
            <person name="Liu X."/>
            <person name="Gao D."/>
            <person name="Clevenger J."/>
            <person name="Dash S."/>
            <person name="Ren L."/>
            <person name="Moretzsohn M.C."/>
            <person name="Shirasawa K."/>
            <person name="Huang W."/>
            <person name="Vidigal B."/>
            <person name="Abernathy B."/>
            <person name="Chu Y."/>
            <person name="Niederhuth C.E."/>
            <person name="Umale P."/>
            <person name="Araujo A.C."/>
            <person name="Kozik A."/>
            <person name="Kim K.D."/>
            <person name="Burow M.D."/>
            <person name="Varshney R.K."/>
            <person name="Wang X."/>
            <person name="Zhang X."/>
            <person name="Barkley N."/>
            <person name="Guimaraes P.M."/>
            <person name="Isobe S."/>
            <person name="Guo B."/>
            <person name="Liao B."/>
            <person name="Stalker H.T."/>
            <person name="Schmitz R.J."/>
            <person name="Scheffler B.E."/>
            <person name="Leal-Bertioli S.C."/>
            <person name="Xun X."/>
            <person name="Jackson S.A."/>
            <person name="Michelmore R."/>
            <person name="Ozias-Akins P."/>
        </authorList>
    </citation>
    <scope>NUCLEOTIDE SEQUENCE [LARGE SCALE GENOMIC DNA]</scope>
    <source>
        <strain evidence="3">cv. V14167</strain>
    </source>
</reference>
<accession>A0A6P4CMQ8</accession>
<dbReference type="KEGG" id="adu:107477820"/>
<dbReference type="GO" id="GO:0005737">
    <property type="term" value="C:cytoplasm"/>
    <property type="evidence" value="ECO:0007669"/>
    <property type="project" value="TreeGrafter"/>
</dbReference>
<keyword evidence="1" id="KW-0833">Ubl conjugation pathway</keyword>
<dbReference type="GO" id="GO:0031146">
    <property type="term" value="P:SCF-dependent proteasomal ubiquitin-dependent protein catabolic process"/>
    <property type="evidence" value="ECO:0007669"/>
    <property type="project" value="UniProtKB-UniRule"/>
</dbReference>
<dbReference type="RefSeq" id="XP_015953374.2">
    <property type="nucleotide sequence ID" value="XM_016097888.3"/>
</dbReference>
<dbReference type="PANTHER" id="PTHR12874:SF16">
    <property type="entry name" value="OS01G0800800 PROTEIN"/>
    <property type="match status" value="1"/>
</dbReference>
<dbReference type="Pfam" id="PF12937">
    <property type="entry name" value="F-box-like"/>
    <property type="match status" value="1"/>
</dbReference>
<comment type="function">
    <text evidence="1">Acts as a component of a SCF E3 ubiquitin ligase complexes.</text>
</comment>
<sequence>MVWGQYANFQCFSNSVKNVVGTTEKAHFRNELILSEPQMDNPPSATLSPPPWEVLVLVAHYLDPKTLAIASCVSNSWSSSMSSDHLWIPFLTAHFPSLSNLPSSSADAVSCRRLFGIGHSAVKRRRKNPTKLKLSLADLVFAVSISSADSSVFSVTKSGESLVMDPPGVFRFDVGFGSDGAAVEESLKEVKITWNVILKGWREVFTMMSCKGKINFVAGAEGWFSKELPAPGCCSSAVGSAVVADMYVGLMCGGKRSNGKVKVNKVSVGILSVVDWRYISVQDGLRYLQHFLLT</sequence>
<dbReference type="SUPFAM" id="SSF81383">
    <property type="entry name" value="F-box domain"/>
    <property type="match status" value="1"/>
</dbReference>
<dbReference type="GO" id="GO:0016567">
    <property type="term" value="P:protein ubiquitination"/>
    <property type="evidence" value="ECO:0007669"/>
    <property type="project" value="UniProtKB-UniRule"/>
</dbReference>
<evidence type="ECO:0000313" key="3">
    <source>
        <dbReference type="Proteomes" id="UP000515211"/>
    </source>
</evidence>